<organism evidence="10 11">
    <name type="scientific">Drosophila navojoa</name>
    <name type="common">Fruit fly</name>
    <dbReference type="NCBI Taxonomy" id="7232"/>
    <lineage>
        <taxon>Eukaryota</taxon>
        <taxon>Metazoa</taxon>
        <taxon>Ecdysozoa</taxon>
        <taxon>Arthropoda</taxon>
        <taxon>Hexapoda</taxon>
        <taxon>Insecta</taxon>
        <taxon>Pterygota</taxon>
        <taxon>Neoptera</taxon>
        <taxon>Endopterygota</taxon>
        <taxon>Diptera</taxon>
        <taxon>Brachycera</taxon>
        <taxon>Muscomorpha</taxon>
        <taxon>Ephydroidea</taxon>
        <taxon>Drosophilidae</taxon>
        <taxon>Drosophila</taxon>
    </lineage>
</organism>
<feature type="domain" description="ZAD" evidence="9">
    <location>
        <begin position="11"/>
        <end position="97"/>
    </location>
</feature>
<proteinExistence type="predicted"/>
<sequence length="626" mass="70183">MSVTESNDWLLWCRLCAKEDLQGNINVFLKSEQRLSEATDAASDMALATAIGKYFWVNMTRGEELPETICRDCLSLVTSLVKFSDRITRVQKLYCILQSRPKEAVNILELRRRFGLQEEADLGVQTVTEVHYVEEKPKLNDLEEVTLELENPLTPSGQKVDSKINEAEVPATAETVEDEDEHEEEEEEEDHGIEGEGEIEQDAASIAEEQPDEQQKEEDAAKEELLSNLCAESDSLNSLDTNPCPFQPKELKARRGKSFPCNECPRIYALPQTLLRHMRQDHSKAGADAAVEAGAEAEAADEPANKLCCAQCEKSFRSRYQLQKHQQQHLPMPKRKRFPCPICSKQFTTNASAQSHAQYAHQEEQRPRPVICEQCGIAVHSLHALKEHLLSHTDYAPFECDVCKKCFKSMSRLKHHKETHDPHKYICPECGMQLNSRPTLNRHRLVHTDQMQHKCDYCGREFKRAKALKNHLILHTGLKPYSCDFCERTFANGSNYRTHKKKSHPEELAAQEAAGGGKTYNRNIPKLEALKAFTKNKDNLSPVATKQSGSFAFGKKPKKSAAGGGEAANPVAAEAASSASTSVIPAIENIYSHIMKPEQQQLILASDGSASILPVEQPESSQIFSY</sequence>
<feature type="binding site" evidence="6">
    <location>
        <position position="13"/>
    </location>
    <ligand>
        <name>Zn(2+)</name>
        <dbReference type="ChEBI" id="CHEBI:29105"/>
    </ligand>
</feature>
<keyword evidence="11" id="KW-1185">Reference proteome</keyword>
<evidence type="ECO:0000256" key="5">
    <source>
        <dbReference type="PROSITE-ProRule" id="PRU00042"/>
    </source>
</evidence>
<feature type="compositionally biased region" description="Acidic residues" evidence="7">
    <location>
        <begin position="175"/>
        <end position="196"/>
    </location>
</feature>
<dbReference type="FunFam" id="3.30.160.60:FF:002040">
    <property type="entry name" value="zinc finger protein 70"/>
    <property type="match status" value="1"/>
</dbReference>
<feature type="domain" description="C2H2-type" evidence="8">
    <location>
        <begin position="370"/>
        <end position="397"/>
    </location>
</feature>
<keyword evidence="3 5" id="KW-0863">Zinc-finger</keyword>
<evidence type="ECO:0000256" key="4">
    <source>
        <dbReference type="ARBA" id="ARBA00022833"/>
    </source>
</evidence>
<feature type="domain" description="C2H2-type" evidence="8">
    <location>
        <begin position="453"/>
        <end position="480"/>
    </location>
</feature>
<keyword evidence="2" id="KW-0677">Repeat</keyword>
<keyword evidence="1 6" id="KW-0479">Metal-binding</keyword>
<evidence type="ECO:0000259" key="9">
    <source>
        <dbReference type="PROSITE" id="PS51915"/>
    </source>
</evidence>
<dbReference type="PANTHER" id="PTHR24408">
    <property type="entry name" value="ZINC FINGER PROTEIN"/>
    <property type="match status" value="1"/>
</dbReference>
<dbReference type="OrthoDB" id="6077919at2759"/>
<evidence type="ECO:0000256" key="7">
    <source>
        <dbReference type="SAM" id="MobiDB-lite"/>
    </source>
</evidence>
<dbReference type="OMA" id="HEQYMHL"/>
<feature type="domain" description="C2H2-type" evidence="8">
    <location>
        <begin position="398"/>
        <end position="425"/>
    </location>
</feature>
<evidence type="ECO:0000256" key="2">
    <source>
        <dbReference type="ARBA" id="ARBA00022737"/>
    </source>
</evidence>
<dbReference type="InterPro" id="IPR012934">
    <property type="entry name" value="Znf_AD"/>
</dbReference>
<dbReference type="Pfam" id="PF00096">
    <property type="entry name" value="zf-C2H2"/>
    <property type="match status" value="5"/>
</dbReference>
<protein>
    <recommendedName>
        <fullName evidence="12">Zinc finger protein weckle</fullName>
    </recommendedName>
</protein>
<dbReference type="SUPFAM" id="SSF57716">
    <property type="entry name" value="Glucocorticoid receptor-like (DNA-binding domain)"/>
    <property type="match status" value="1"/>
</dbReference>
<dbReference type="Gene3D" id="3.30.160.60">
    <property type="entry name" value="Classic Zinc Finger"/>
    <property type="match status" value="5"/>
</dbReference>
<feature type="binding site" evidence="6">
    <location>
        <position position="70"/>
    </location>
    <ligand>
        <name>Zn(2+)</name>
        <dbReference type="ChEBI" id="CHEBI:29105"/>
    </ligand>
</feature>
<feature type="domain" description="C2H2-type" evidence="8">
    <location>
        <begin position="338"/>
        <end position="366"/>
    </location>
</feature>
<feature type="binding site" evidence="6">
    <location>
        <position position="16"/>
    </location>
    <ligand>
        <name>Zn(2+)</name>
        <dbReference type="ChEBI" id="CHEBI:29105"/>
    </ligand>
</feature>
<dbReference type="PROSITE" id="PS50157">
    <property type="entry name" value="ZINC_FINGER_C2H2_2"/>
    <property type="match status" value="8"/>
</dbReference>
<evidence type="ECO:0000259" key="8">
    <source>
        <dbReference type="PROSITE" id="PS50157"/>
    </source>
</evidence>
<evidence type="ECO:0000256" key="1">
    <source>
        <dbReference type="ARBA" id="ARBA00022723"/>
    </source>
</evidence>
<dbReference type="GO" id="GO:0005634">
    <property type="term" value="C:nucleus"/>
    <property type="evidence" value="ECO:0007669"/>
    <property type="project" value="InterPro"/>
</dbReference>
<dbReference type="EMBL" id="LSRL02000080">
    <property type="protein sequence ID" value="TDG45338.1"/>
    <property type="molecule type" value="Genomic_DNA"/>
</dbReference>
<feature type="domain" description="C2H2-type" evidence="8">
    <location>
        <begin position="259"/>
        <end position="287"/>
    </location>
</feature>
<dbReference type="SMART" id="SM00355">
    <property type="entry name" value="ZnF_C2H2"/>
    <property type="match status" value="8"/>
</dbReference>
<name>A0A484B9F4_DRONA</name>
<dbReference type="InterPro" id="IPR036236">
    <property type="entry name" value="Znf_C2H2_sf"/>
</dbReference>
<evidence type="ECO:0008006" key="12">
    <source>
        <dbReference type="Google" id="ProtNLM"/>
    </source>
</evidence>
<evidence type="ECO:0000256" key="3">
    <source>
        <dbReference type="ARBA" id="ARBA00022771"/>
    </source>
</evidence>
<gene>
    <name evidence="10" type="ORF">AWZ03_008239</name>
</gene>
<keyword evidence="4 6" id="KW-0862">Zinc</keyword>
<dbReference type="Proteomes" id="UP000295192">
    <property type="component" value="Unassembled WGS sequence"/>
</dbReference>
<dbReference type="PANTHER" id="PTHR24408:SF58">
    <property type="entry name" value="TRANSCRIPTION FACTOR (TFIIIA), PUTATIVE (AFU_ORTHOLOGUE AFUA_1G05150)-RELATED"/>
    <property type="match status" value="1"/>
</dbReference>
<feature type="region of interest" description="Disordered" evidence="7">
    <location>
        <begin position="150"/>
        <end position="196"/>
    </location>
</feature>
<dbReference type="GO" id="GO:0043565">
    <property type="term" value="F:sequence-specific DNA binding"/>
    <property type="evidence" value="ECO:0007669"/>
    <property type="project" value="TreeGrafter"/>
</dbReference>
<comment type="caution">
    <text evidence="10">The sequence shown here is derived from an EMBL/GenBank/DDBJ whole genome shotgun (WGS) entry which is preliminary data.</text>
</comment>
<evidence type="ECO:0000313" key="10">
    <source>
        <dbReference type="EMBL" id="TDG45338.1"/>
    </source>
</evidence>
<dbReference type="Pfam" id="PF07776">
    <property type="entry name" value="zf-AD"/>
    <property type="match status" value="1"/>
</dbReference>
<dbReference type="PROSITE" id="PS00028">
    <property type="entry name" value="ZINC_FINGER_C2H2_1"/>
    <property type="match status" value="8"/>
</dbReference>
<feature type="region of interest" description="Disordered" evidence="7">
    <location>
        <begin position="547"/>
        <end position="566"/>
    </location>
</feature>
<dbReference type="STRING" id="7232.A0A484B9F4"/>
<dbReference type="AlphaFoldDB" id="A0A484B9F4"/>
<dbReference type="FunFam" id="3.40.1800.20:FF:000002">
    <property type="entry name" value="Weckle, isoform B"/>
    <property type="match status" value="1"/>
</dbReference>
<feature type="domain" description="C2H2-type" evidence="8">
    <location>
        <begin position="481"/>
        <end position="509"/>
    </location>
</feature>
<dbReference type="PROSITE" id="PS51915">
    <property type="entry name" value="ZAD"/>
    <property type="match status" value="1"/>
</dbReference>
<dbReference type="InterPro" id="IPR013087">
    <property type="entry name" value="Znf_C2H2_type"/>
</dbReference>
<evidence type="ECO:0000256" key="6">
    <source>
        <dbReference type="PROSITE-ProRule" id="PRU01263"/>
    </source>
</evidence>
<feature type="domain" description="C2H2-type" evidence="8">
    <location>
        <begin position="307"/>
        <end position="329"/>
    </location>
</feature>
<reference evidence="10 11" key="1">
    <citation type="journal article" date="2019" name="J. Hered.">
        <title>An Improved Genome Assembly for Drosophila navojoa, the Basal Species in the mojavensis Cluster.</title>
        <authorList>
            <person name="Vanderlinde T."/>
            <person name="Dupim E.G."/>
            <person name="Nazario-Yepiz N.O."/>
            <person name="Carvalho A.B."/>
        </authorList>
    </citation>
    <scope>NUCLEOTIDE SEQUENCE [LARGE SCALE GENOMIC DNA]</scope>
    <source>
        <strain evidence="10">Navoj_Jal97</strain>
        <tissue evidence="10">Whole organism</tissue>
    </source>
</reference>
<dbReference type="SMART" id="SM00868">
    <property type="entry name" value="zf-AD"/>
    <property type="match status" value="1"/>
</dbReference>
<feature type="domain" description="C2H2-type" evidence="8">
    <location>
        <begin position="425"/>
        <end position="452"/>
    </location>
</feature>
<accession>A0A484B9F4</accession>
<evidence type="ECO:0000313" key="11">
    <source>
        <dbReference type="Proteomes" id="UP000295192"/>
    </source>
</evidence>
<dbReference type="GO" id="GO:0008270">
    <property type="term" value="F:zinc ion binding"/>
    <property type="evidence" value="ECO:0007669"/>
    <property type="project" value="UniProtKB-UniRule"/>
</dbReference>
<dbReference type="GO" id="GO:0000981">
    <property type="term" value="F:DNA-binding transcription factor activity, RNA polymerase II-specific"/>
    <property type="evidence" value="ECO:0007669"/>
    <property type="project" value="TreeGrafter"/>
</dbReference>
<feature type="binding site" evidence="6">
    <location>
        <position position="73"/>
    </location>
    <ligand>
        <name>Zn(2+)</name>
        <dbReference type="ChEBI" id="CHEBI:29105"/>
    </ligand>
</feature>
<dbReference type="Gene3D" id="3.40.1800.20">
    <property type="match status" value="1"/>
</dbReference>
<dbReference type="SUPFAM" id="SSF57667">
    <property type="entry name" value="beta-beta-alpha zinc fingers"/>
    <property type="match status" value="3"/>
</dbReference>